<dbReference type="Pfam" id="PF02540">
    <property type="entry name" value="NAD_synthase"/>
    <property type="match status" value="1"/>
</dbReference>
<proteinExistence type="inferred from homology"/>
<evidence type="ECO:0000256" key="10">
    <source>
        <dbReference type="RuleBase" id="RU003812"/>
    </source>
</evidence>
<dbReference type="EMBL" id="JASBQV010000002">
    <property type="protein sequence ID" value="MDI3233705.1"/>
    <property type="molecule type" value="Genomic_DNA"/>
</dbReference>
<feature type="binding site" evidence="8">
    <location>
        <position position="208"/>
    </location>
    <ligand>
        <name>ATP</name>
        <dbReference type="ChEBI" id="CHEBI:30616"/>
    </ligand>
</feature>
<keyword evidence="6 8" id="KW-0460">Magnesium</keyword>
<evidence type="ECO:0000313" key="12">
    <source>
        <dbReference type="EMBL" id="MDI3233705.1"/>
    </source>
</evidence>
<organism evidence="12 13">
    <name type="scientific">Exiguobacterium antarcticum</name>
    <dbReference type="NCBI Taxonomy" id="132920"/>
    <lineage>
        <taxon>Bacteria</taxon>
        <taxon>Bacillati</taxon>
        <taxon>Bacillota</taxon>
        <taxon>Bacilli</taxon>
        <taxon>Bacillales</taxon>
        <taxon>Bacillales Family XII. Incertae Sedis</taxon>
        <taxon>Exiguobacterium</taxon>
    </lineage>
</organism>
<dbReference type="RefSeq" id="WP_014970824.1">
    <property type="nucleotide sequence ID" value="NZ_JANJYY010000029.1"/>
</dbReference>
<keyword evidence="3 8" id="KW-0479">Metal-binding</keyword>
<feature type="binding site" evidence="8">
    <location>
        <position position="186"/>
    </location>
    <ligand>
        <name>ATP</name>
        <dbReference type="ChEBI" id="CHEBI:30616"/>
    </ligand>
</feature>
<accession>A0ABT6QYF2</accession>
<dbReference type="GO" id="GO:0008795">
    <property type="term" value="F:NAD+ synthase activity"/>
    <property type="evidence" value="ECO:0007669"/>
    <property type="project" value="UniProtKB-EC"/>
</dbReference>
<feature type="binding site" evidence="8">
    <location>
        <position position="49"/>
    </location>
    <ligand>
        <name>Mg(2+)</name>
        <dbReference type="ChEBI" id="CHEBI:18420"/>
    </ligand>
</feature>
<dbReference type="CDD" id="cd00553">
    <property type="entry name" value="NAD_synthase"/>
    <property type="match status" value="1"/>
</dbReference>
<feature type="binding site" evidence="8">
    <location>
        <position position="177"/>
    </location>
    <ligand>
        <name>deamido-NAD(+)</name>
        <dbReference type="ChEBI" id="CHEBI:58437"/>
        <note>ligand shared between two neighboring subunits</note>
    </ligand>
</feature>
<feature type="binding site" evidence="8">
    <location>
        <begin position="43"/>
        <end position="50"/>
    </location>
    <ligand>
        <name>ATP</name>
        <dbReference type="ChEBI" id="CHEBI:30616"/>
    </ligand>
</feature>
<dbReference type="InterPro" id="IPR022926">
    <property type="entry name" value="NH(3)-dep_NAD(+)_synth"/>
</dbReference>
<feature type="binding site" evidence="8">
    <location>
        <position position="162"/>
    </location>
    <ligand>
        <name>Mg(2+)</name>
        <dbReference type="ChEBI" id="CHEBI:18420"/>
    </ligand>
</feature>
<dbReference type="PANTHER" id="PTHR23090">
    <property type="entry name" value="NH 3 /GLUTAMINE-DEPENDENT NAD + SYNTHETASE"/>
    <property type="match status" value="1"/>
</dbReference>
<dbReference type="SUPFAM" id="SSF52402">
    <property type="entry name" value="Adenine nucleotide alpha hydrolases-like"/>
    <property type="match status" value="1"/>
</dbReference>
<name>A0ABT6QYF2_9BACL</name>
<evidence type="ECO:0000256" key="4">
    <source>
        <dbReference type="ARBA" id="ARBA00022741"/>
    </source>
</evidence>
<evidence type="ECO:0000256" key="9">
    <source>
        <dbReference type="RuleBase" id="RU003811"/>
    </source>
</evidence>
<evidence type="ECO:0000256" key="7">
    <source>
        <dbReference type="ARBA" id="ARBA00023027"/>
    </source>
</evidence>
<dbReference type="NCBIfam" id="NF001979">
    <property type="entry name" value="PRK00768.1"/>
    <property type="match status" value="1"/>
</dbReference>
<feature type="binding site" description="in other chain" evidence="8">
    <location>
        <begin position="257"/>
        <end position="258"/>
    </location>
    <ligand>
        <name>deamido-NAD(+)</name>
        <dbReference type="ChEBI" id="CHEBI:58437"/>
        <note>ligand shared between two neighboring subunits</note>
    </ligand>
</feature>
<feature type="binding site" evidence="8">
    <location>
        <position position="157"/>
    </location>
    <ligand>
        <name>ATP</name>
        <dbReference type="ChEBI" id="CHEBI:30616"/>
    </ligand>
</feature>
<keyword evidence="4 8" id="KW-0547">Nucleotide-binding</keyword>
<evidence type="ECO:0000256" key="5">
    <source>
        <dbReference type="ARBA" id="ARBA00022840"/>
    </source>
</evidence>
<dbReference type="InterPro" id="IPR003694">
    <property type="entry name" value="NAD_synthase"/>
</dbReference>
<feature type="binding site" description="in other chain" evidence="8">
    <location>
        <position position="170"/>
    </location>
    <ligand>
        <name>deamido-NAD(+)</name>
        <dbReference type="ChEBI" id="CHEBI:58437"/>
        <note>ligand shared between two neighboring subunits</note>
    </ligand>
</feature>
<comment type="function">
    <text evidence="8">Catalyzes the ATP-dependent amidation of deamido-NAD to form NAD. Uses ammonia as a nitrogen source.</text>
</comment>
<evidence type="ECO:0000259" key="11">
    <source>
        <dbReference type="Pfam" id="PF02540"/>
    </source>
</evidence>
<comment type="catalytic activity">
    <reaction evidence="8 10">
        <text>deamido-NAD(+) + NH4(+) + ATP = AMP + diphosphate + NAD(+) + H(+)</text>
        <dbReference type="Rhea" id="RHEA:21188"/>
        <dbReference type="ChEBI" id="CHEBI:15378"/>
        <dbReference type="ChEBI" id="CHEBI:28938"/>
        <dbReference type="ChEBI" id="CHEBI:30616"/>
        <dbReference type="ChEBI" id="CHEBI:33019"/>
        <dbReference type="ChEBI" id="CHEBI:57540"/>
        <dbReference type="ChEBI" id="CHEBI:58437"/>
        <dbReference type="ChEBI" id="CHEBI:456215"/>
        <dbReference type="EC" id="6.3.1.5"/>
    </reaction>
</comment>
<evidence type="ECO:0000256" key="3">
    <source>
        <dbReference type="ARBA" id="ARBA00022723"/>
    </source>
</evidence>
<dbReference type="InterPro" id="IPR022310">
    <property type="entry name" value="NAD/GMP_synthase"/>
</dbReference>
<evidence type="ECO:0000256" key="1">
    <source>
        <dbReference type="ARBA" id="ARBA00005859"/>
    </source>
</evidence>
<reference evidence="12 13" key="1">
    <citation type="submission" date="2023-04" db="EMBL/GenBank/DDBJ databases">
        <title>Antarctic isolates genomes.</title>
        <authorList>
            <person name="Dimov S.G."/>
        </authorList>
    </citation>
    <scope>NUCLEOTIDE SEQUENCE [LARGE SCALE GENOMIC DNA]</scope>
    <source>
        <strain evidence="12 13">AL19</strain>
    </source>
</reference>
<comment type="pathway">
    <text evidence="8">Cofactor biosynthesis; NAD(+) biosynthesis; NAD(+) from deamido-NAD(+) (ammonia route): step 1/1.</text>
</comment>
<dbReference type="PANTHER" id="PTHR23090:SF7">
    <property type="entry name" value="NH(3)-DEPENDENT NAD(+) SYNTHETASE"/>
    <property type="match status" value="1"/>
</dbReference>
<keyword evidence="2 8" id="KW-0436">Ligase</keyword>
<feature type="binding site" description="in other chain" evidence="8">
    <location>
        <position position="137"/>
    </location>
    <ligand>
        <name>deamido-NAD(+)</name>
        <dbReference type="ChEBI" id="CHEBI:58437"/>
        <note>ligand shared between two neighboring subunits</note>
    </ligand>
</feature>
<protein>
    <recommendedName>
        <fullName evidence="8 10">NH(3)-dependent NAD(+) synthetase</fullName>
        <ecNumber evidence="8 10">6.3.1.5</ecNumber>
    </recommendedName>
</protein>
<dbReference type="Gene3D" id="3.40.50.620">
    <property type="entry name" value="HUPs"/>
    <property type="match status" value="1"/>
</dbReference>
<keyword evidence="7 8" id="KW-0520">NAD</keyword>
<feature type="domain" description="NAD/GMP synthase" evidence="11">
    <location>
        <begin position="21"/>
        <end position="262"/>
    </location>
</feature>
<keyword evidence="13" id="KW-1185">Reference proteome</keyword>
<gene>
    <name evidence="8 12" type="primary">nadE</name>
    <name evidence="12" type="ORF">QK289_01705</name>
</gene>
<dbReference type="NCBIfam" id="TIGR00552">
    <property type="entry name" value="nadE"/>
    <property type="match status" value="1"/>
</dbReference>
<dbReference type="EC" id="6.3.1.5" evidence="8 10"/>
<dbReference type="Proteomes" id="UP001243286">
    <property type="component" value="Unassembled WGS sequence"/>
</dbReference>
<comment type="caution">
    <text evidence="12">The sequence shown here is derived from an EMBL/GenBank/DDBJ whole genome shotgun (WGS) entry which is preliminary data.</text>
</comment>
<comment type="subunit">
    <text evidence="8">Homodimer.</text>
</comment>
<evidence type="ECO:0000256" key="2">
    <source>
        <dbReference type="ARBA" id="ARBA00022598"/>
    </source>
</evidence>
<comment type="similarity">
    <text evidence="1 8 9">Belongs to the NAD synthetase family.</text>
</comment>
<evidence type="ECO:0000313" key="13">
    <source>
        <dbReference type="Proteomes" id="UP001243286"/>
    </source>
</evidence>
<evidence type="ECO:0000256" key="8">
    <source>
        <dbReference type="HAMAP-Rule" id="MF_00193"/>
    </source>
</evidence>
<dbReference type="InterPro" id="IPR014729">
    <property type="entry name" value="Rossmann-like_a/b/a_fold"/>
</dbReference>
<evidence type="ECO:0000256" key="6">
    <source>
        <dbReference type="ARBA" id="ARBA00022842"/>
    </source>
</evidence>
<sequence length="271" mass="30190">MQQEIIQVTGVKPVIVAEDEMKQRIQFLKEYLVHTGAKGFVLGISGGQDSSLAGRLCQLAVEELREEMERDYQFYAVRLPHGQQQDESDAQLALSFIRPDHALRVDIKPAVAASMASFEQVTGQVLSDFSKGNTKARERMKVQYDLAAHFGCLVVGTDHAAEFVTGFYTKHGDGACDLTPLTGLNKRQGKQLLRHLKAPDGLIEKVPTADLEDDQPGLPDELALGMTYDEIDDYLEGKQISAESQAKLEAQYKRVGHKHHMPVSPLDTWWK</sequence>
<keyword evidence="5 8" id="KW-0067">ATP-binding</keyword>
<dbReference type="HAMAP" id="MF_00193">
    <property type="entry name" value="NadE_ammonia_dep"/>
    <property type="match status" value="1"/>
</dbReference>